<dbReference type="GO" id="GO:0030514">
    <property type="term" value="P:negative regulation of BMP signaling pathway"/>
    <property type="evidence" value="ECO:0007669"/>
    <property type="project" value="TreeGrafter"/>
</dbReference>
<keyword evidence="1" id="KW-0732">Signal</keyword>
<dbReference type="Proteomes" id="UP001162480">
    <property type="component" value="Chromosome 27"/>
</dbReference>
<dbReference type="EMBL" id="OX597840">
    <property type="protein sequence ID" value="CAI9742096.1"/>
    <property type="molecule type" value="Genomic_DNA"/>
</dbReference>
<dbReference type="PANTHER" id="PTHR46252">
    <property type="entry name" value="BRORIN FAMILY MEMBER"/>
    <property type="match status" value="1"/>
</dbReference>
<dbReference type="Gene3D" id="2.10.70.10">
    <property type="entry name" value="Complement Module, domain 1"/>
    <property type="match status" value="1"/>
</dbReference>
<dbReference type="Pfam" id="PF23334">
    <property type="entry name" value="VWC2L_2nd"/>
    <property type="match status" value="1"/>
</dbReference>
<proteinExistence type="predicted"/>
<name>A0AA36BWT2_OCTVU</name>
<reference evidence="2" key="1">
    <citation type="submission" date="2023-08" db="EMBL/GenBank/DDBJ databases">
        <authorList>
            <person name="Alioto T."/>
            <person name="Alioto T."/>
            <person name="Gomez Garrido J."/>
        </authorList>
    </citation>
    <scope>NUCLEOTIDE SEQUENCE</scope>
</reference>
<organism evidence="2 3">
    <name type="scientific">Octopus vulgaris</name>
    <name type="common">Common octopus</name>
    <dbReference type="NCBI Taxonomy" id="6645"/>
    <lineage>
        <taxon>Eukaryota</taxon>
        <taxon>Metazoa</taxon>
        <taxon>Spiralia</taxon>
        <taxon>Lophotrochozoa</taxon>
        <taxon>Mollusca</taxon>
        <taxon>Cephalopoda</taxon>
        <taxon>Coleoidea</taxon>
        <taxon>Octopodiformes</taxon>
        <taxon>Octopoda</taxon>
        <taxon>Incirrata</taxon>
        <taxon>Octopodidae</taxon>
        <taxon>Octopus</taxon>
    </lineage>
</organism>
<dbReference type="GO" id="GO:0032281">
    <property type="term" value="C:AMPA glutamate receptor complex"/>
    <property type="evidence" value="ECO:0007669"/>
    <property type="project" value="TreeGrafter"/>
</dbReference>
<dbReference type="GO" id="GO:0045202">
    <property type="term" value="C:synapse"/>
    <property type="evidence" value="ECO:0007669"/>
    <property type="project" value="UniProtKB-SubCell"/>
</dbReference>
<gene>
    <name evidence="2" type="ORF">OCTVUL_1B017460</name>
</gene>
<dbReference type="AlphaFoldDB" id="A0AA36BWT2"/>
<feature type="signal peptide" evidence="1">
    <location>
        <begin position="1"/>
        <end position="20"/>
    </location>
</feature>
<dbReference type="PANTHER" id="PTHR46252:SF3">
    <property type="entry name" value="KIELIN_CHORDIN-LIKE PROTEIN"/>
    <property type="match status" value="1"/>
</dbReference>
<accession>A0AA36BWT2</accession>
<dbReference type="InterPro" id="IPR042979">
    <property type="entry name" value="VWC2/VWC2L"/>
</dbReference>
<keyword evidence="3" id="KW-1185">Reference proteome</keyword>
<protein>
    <submittedName>
        <fullName evidence="2">Uncharacterized protein</fullName>
    </submittedName>
</protein>
<evidence type="ECO:0000256" key="1">
    <source>
        <dbReference type="SAM" id="SignalP"/>
    </source>
</evidence>
<evidence type="ECO:0000313" key="2">
    <source>
        <dbReference type="EMBL" id="CAI9742096.1"/>
    </source>
</evidence>
<dbReference type="GO" id="GO:0005615">
    <property type="term" value="C:extracellular space"/>
    <property type="evidence" value="ECO:0007669"/>
    <property type="project" value="TreeGrafter"/>
</dbReference>
<feature type="chain" id="PRO_5041449911" evidence="1">
    <location>
        <begin position="21"/>
        <end position="186"/>
    </location>
</feature>
<evidence type="ECO:0000313" key="3">
    <source>
        <dbReference type="Proteomes" id="UP001162480"/>
    </source>
</evidence>
<sequence>MLAYLSAFCFFIAAISTGDGLSIDSCSYHGKPYPFGEHFMDGCKSCECTGKGHVICIGIADCPEPNVCHHEGKTYKVGETFPSPTGQCACTDGHGIICSLNEAHERTVPYCYYKGKTYGLGKFKDGNCNICQCMKNGIVACENRTNFELCCSWLEYSKDKRILSNPREMFNSGETWKLLEETKEKY</sequence>